<dbReference type="Gene3D" id="3.40.50.300">
    <property type="entry name" value="P-loop containing nucleotide triphosphate hydrolases"/>
    <property type="match status" value="1"/>
</dbReference>
<dbReference type="InterPro" id="IPR027417">
    <property type="entry name" value="P-loop_NTPase"/>
</dbReference>
<gene>
    <name evidence="1" type="ORF">LCGC14_0914240</name>
</gene>
<evidence type="ECO:0008006" key="2">
    <source>
        <dbReference type="Google" id="ProtNLM"/>
    </source>
</evidence>
<dbReference type="EMBL" id="LAZR01003053">
    <property type="protein sequence ID" value="KKN22526.1"/>
    <property type="molecule type" value="Genomic_DNA"/>
</dbReference>
<comment type="caution">
    <text evidence="1">The sequence shown here is derived from an EMBL/GenBank/DDBJ whole genome shotgun (WGS) entry which is preliminary data.</text>
</comment>
<sequence length="452" mass="51796">MRLNLHPGQQRVWDSLARFVFMMAGLQGGKTCFGPHWIHREMVEEVDRLEPGEPLGDYLAVSSTFSLLSQKMLPEILEVFSGYKWLNCGRWHSGLKILELTEGLVPVRDGGKFWAKRSDDPMYGRLLLRSADSESGLASATGKATWLDECGQPQYTLAAWREIVGRLSISKGRLLGTTTLYNHGWMKTQVFDRWRKGDPNYEVIQFDSKENPRFDDEEYERVRHEMAEWQFNMKYRGLYDKPLGLVYNSFDEEHDIIDPFDIPSHWPLLIGHDFGSANPVVLIYAWDIKNDIFFLVGEYSPGPKPVQEQVRTIREMVDELPEETKDRSIWRRAGGSHQEEDSRGNYGMHGWPILEPAVTGPGSVDVQISRVYALHARGGIKAFNTCPGYLAEKSSFSYKKDSDGLVSGNEIEHESRFHYMAAERYILCGFLSNEVKLGAPEQRRSNRFGARR</sequence>
<reference evidence="1" key="1">
    <citation type="journal article" date="2015" name="Nature">
        <title>Complex archaea that bridge the gap between prokaryotes and eukaryotes.</title>
        <authorList>
            <person name="Spang A."/>
            <person name="Saw J.H."/>
            <person name="Jorgensen S.L."/>
            <person name="Zaremba-Niedzwiedzka K."/>
            <person name="Martijn J."/>
            <person name="Lind A.E."/>
            <person name="van Eijk R."/>
            <person name="Schleper C."/>
            <person name="Guy L."/>
            <person name="Ettema T.J."/>
        </authorList>
    </citation>
    <scope>NUCLEOTIDE SEQUENCE</scope>
</reference>
<accession>A0A0F9RBH5</accession>
<dbReference type="AlphaFoldDB" id="A0A0F9RBH5"/>
<evidence type="ECO:0000313" key="1">
    <source>
        <dbReference type="EMBL" id="KKN22526.1"/>
    </source>
</evidence>
<name>A0A0F9RBH5_9ZZZZ</name>
<protein>
    <recommendedName>
        <fullName evidence="2">Terminase large subunit gp17-like C-terminal domain-containing protein</fullName>
    </recommendedName>
</protein>
<organism evidence="1">
    <name type="scientific">marine sediment metagenome</name>
    <dbReference type="NCBI Taxonomy" id="412755"/>
    <lineage>
        <taxon>unclassified sequences</taxon>
        <taxon>metagenomes</taxon>
        <taxon>ecological metagenomes</taxon>
    </lineage>
</organism>
<proteinExistence type="predicted"/>
<dbReference type="Gene3D" id="3.30.420.280">
    <property type="match status" value="1"/>
</dbReference>